<sequence length="363" mass="39184">MFSWSALAELTQGAGTGGVLRTAPQDFLVEELPAYLPSGEGDHLYVQFQKEGHTTAHVLRELGLQLGVRDRDIGVAGLKDRHAVTTQWISLPAKYEARLGQFALSGVQILQTSRHSNKLGLGHLQGNRFTVRVRSAAGQAERAAELAAELARLGVPNYFGPQRFGLGGLNAEEGLRVLRGESKLKDPRVRRFLTSSVQSAVFNRFVSLRLERGVFRQVLAGDMAKKHTTGGVFLVEDALAESPRAEAGEISATGTLFGKKTRPLTLEAGALEQEALAAFGLTPAAFAQRRGDRRLTRVFPSDLSVLPQADGYSLSFALPKGSFATSVLREVMKVAVDLPPEDEVGGEDDPHGDDLNSAQEFGK</sequence>
<gene>
    <name evidence="4 7" type="primary">truD</name>
    <name evidence="7" type="ORF">Dxin01_03286</name>
</gene>
<dbReference type="InterPro" id="IPR042214">
    <property type="entry name" value="TruD_catalytic"/>
</dbReference>
<evidence type="ECO:0000256" key="1">
    <source>
        <dbReference type="ARBA" id="ARBA00007953"/>
    </source>
</evidence>
<reference evidence="7 8" key="1">
    <citation type="submission" date="2024-02" db="EMBL/GenBank/DDBJ databases">
        <title>Deinococcus xinjiangensis NBRC 107630.</title>
        <authorList>
            <person name="Ichikawa N."/>
            <person name="Katano-Makiyama Y."/>
            <person name="Hidaka K."/>
        </authorList>
    </citation>
    <scope>NUCLEOTIDE SEQUENCE [LARGE SCALE GENOMIC DNA]</scope>
    <source>
        <strain evidence="7 8">NBRC 107630</strain>
    </source>
</reference>
<dbReference type="InterPro" id="IPR011760">
    <property type="entry name" value="PsdUridine_synth_TruD_insert"/>
</dbReference>
<keyword evidence="8" id="KW-1185">Reference proteome</keyword>
<accession>A0ABP9VIJ2</accession>
<dbReference type="HAMAP" id="MF_01082">
    <property type="entry name" value="TruD"/>
    <property type="match status" value="1"/>
</dbReference>
<dbReference type="PROSITE" id="PS01268">
    <property type="entry name" value="UPF0024"/>
    <property type="match status" value="1"/>
</dbReference>
<comment type="caution">
    <text evidence="7">The sequence shown here is derived from an EMBL/GenBank/DDBJ whole genome shotgun (WGS) entry which is preliminary data.</text>
</comment>
<evidence type="ECO:0000259" key="6">
    <source>
        <dbReference type="PROSITE" id="PS50984"/>
    </source>
</evidence>
<proteinExistence type="inferred from homology"/>
<evidence type="ECO:0000313" key="8">
    <source>
        <dbReference type="Proteomes" id="UP001458946"/>
    </source>
</evidence>
<dbReference type="Proteomes" id="UP001458946">
    <property type="component" value="Unassembled WGS sequence"/>
</dbReference>
<evidence type="ECO:0000256" key="3">
    <source>
        <dbReference type="ARBA" id="ARBA00023235"/>
    </source>
</evidence>
<feature type="active site" description="Nucleophile" evidence="4">
    <location>
        <position position="80"/>
    </location>
</feature>
<dbReference type="SUPFAM" id="SSF55120">
    <property type="entry name" value="Pseudouridine synthase"/>
    <property type="match status" value="1"/>
</dbReference>
<dbReference type="InterPro" id="IPR020119">
    <property type="entry name" value="PsdUridine_synth_TruD_CS"/>
</dbReference>
<dbReference type="InterPro" id="IPR001656">
    <property type="entry name" value="PsdUridine_synth_TruD"/>
</dbReference>
<dbReference type="EC" id="5.4.99.27" evidence="4"/>
<dbReference type="InterPro" id="IPR020103">
    <property type="entry name" value="PsdUridine_synth_cat_dom_sf"/>
</dbReference>
<evidence type="ECO:0000313" key="7">
    <source>
        <dbReference type="EMBL" id="GAA5503527.1"/>
    </source>
</evidence>
<keyword evidence="3 4" id="KW-0413">Isomerase</keyword>
<organism evidence="7 8">
    <name type="scientific">Deinococcus xinjiangensis</name>
    <dbReference type="NCBI Taxonomy" id="457454"/>
    <lineage>
        <taxon>Bacteria</taxon>
        <taxon>Thermotogati</taxon>
        <taxon>Deinococcota</taxon>
        <taxon>Deinococci</taxon>
        <taxon>Deinococcales</taxon>
        <taxon>Deinococcaceae</taxon>
        <taxon>Deinococcus</taxon>
    </lineage>
</organism>
<dbReference type="NCBIfam" id="TIGR00094">
    <property type="entry name" value="tRNA_TruD_broad"/>
    <property type="match status" value="1"/>
</dbReference>
<dbReference type="Pfam" id="PF01142">
    <property type="entry name" value="TruD"/>
    <property type="match status" value="2"/>
</dbReference>
<protein>
    <recommendedName>
        <fullName evidence="4">tRNA pseudouridine synthase D</fullName>
        <ecNumber evidence="4">5.4.99.27</ecNumber>
    </recommendedName>
    <alternativeName>
        <fullName evidence="4">tRNA pseudouridine(13) synthase</fullName>
    </alternativeName>
    <alternativeName>
        <fullName evidence="4">tRNA pseudouridylate synthase D</fullName>
    </alternativeName>
    <alternativeName>
        <fullName evidence="4">tRNA-uridine isomerase D</fullName>
    </alternativeName>
</protein>
<feature type="domain" description="TRUD" evidence="6">
    <location>
        <begin position="154"/>
        <end position="298"/>
    </location>
</feature>
<dbReference type="PANTHER" id="PTHR47811:SF1">
    <property type="entry name" value="TRNA PSEUDOURIDINE SYNTHASE D"/>
    <property type="match status" value="1"/>
</dbReference>
<dbReference type="PROSITE" id="PS50984">
    <property type="entry name" value="TRUD"/>
    <property type="match status" value="1"/>
</dbReference>
<dbReference type="Gene3D" id="3.30.2350.20">
    <property type="entry name" value="TruD, catalytic domain"/>
    <property type="match status" value="1"/>
</dbReference>
<evidence type="ECO:0000256" key="2">
    <source>
        <dbReference type="ARBA" id="ARBA00022694"/>
    </source>
</evidence>
<evidence type="ECO:0000256" key="4">
    <source>
        <dbReference type="HAMAP-Rule" id="MF_01082"/>
    </source>
</evidence>
<comment type="function">
    <text evidence="4">Responsible for synthesis of pseudouridine from uracil-13 in transfer RNAs.</text>
</comment>
<keyword evidence="2 4" id="KW-0819">tRNA processing</keyword>
<dbReference type="EMBL" id="BAABRN010000053">
    <property type="protein sequence ID" value="GAA5503527.1"/>
    <property type="molecule type" value="Genomic_DNA"/>
</dbReference>
<dbReference type="InterPro" id="IPR050170">
    <property type="entry name" value="TruD_pseudoU_synthase"/>
</dbReference>
<name>A0ABP9VIJ2_9DEIO</name>
<comment type="similarity">
    <text evidence="1 4">Belongs to the pseudouridine synthase TruD family.</text>
</comment>
<feature type="region of interest" description="Disordered" evidence="5">
    <location>
        <begin position="338"/>
        <end position="363"/>
    </location>
</feature>
<dbReference type="InterPro" id="IPR043165">
    <property type="entry name" value="TruD_insert_sf"/>
</dbReference>
<evidence type="ECO:0000256" key="5">
    <source>
        <dbReference type="SAM" id="MobiDB-lite"/>
    </source>
</evidence>
<dbReference type="PANTHER" id="PTHR47811">
    <property type="entry name" value="TRNA PSEUDOURIDINE SYNTHASE D"/>
    <property type="match status" value="1"/>
</dbReference>
<comment type="catalytic activity">
    <reaction evidence="4">
        <text>uridine(13) in tRNA = pseudouridine(13) in tRNA</text>
        <dbReference type="Rhea" id="RHEA:42540"/>
        <dbReference type="Rhea" id="RHEA-COMP:10105"/>
        <dbReference type="Rhea" id="RHEA-COMP:10106"/>
        <dbReference type="ChEBI" id="CHEBI:65314"/>
        <dbReference type="ChEBI" id="CHEBI:65315"/>
        <dbReference type="EC" id="5.4.99.27"/>
    </reaction>
</comment>
<dbReference type="Gene3D" id="3.30.2340.10">
    <property type="entry name" value="TruD, insertion domain"/>
    <property type="match status" value="1"/>
</dbReference>